<proteinExistence type="predicted"/>
<evidence type="ECO:0000313" key="4">
    <source>
        <dbReference type="Proteomes" id="UP000324973"/>
    </source>
</evidence>
<feature type="region of interest" description="Disordered" evidence="1">
    <location>
        <begin position="244"/>
        <end position="275"/>
    </location>
</feature>
<dbReference type="Gene3D" id="1.25.40.10">
    <property type="entry name" value="Tetratricopeptide repeat domain"/>
    <property type="match status" value="1"/>
</dbReference>
<dbReference type="EMBL" id="VTFT01000001">
    <property type="protein sequence ID" value="TYT25156.1"/>
    <property type="molecule type" value="Genomic_DNA"/>
</dbReference>
<dbReference type="RefSeq" id="WP_149101705.1">
    <property type="nucleotide sequence ID" value="NZ_VTFT01000001.1"/>
</dbReference>
<feature type="chain" id="PRO_5023084242" evidence="2">
    <location>
        <begin position="26"/>
        <end position="275"/>
    </location>
</feature>
<dbReference type="AlphaFoldDB" id="A0A5D4XKH2"/>
<organism evidence="3 4">
    <name type="scientific">Luteimonas viscosa</name>
    <dbReference type="NCBI Taxonomy" id="1132694"/>
    <lineage>
        <taxon>Bacteria</taxon>
        <taxon>Pseudomonadati</taxon>
        <taxon>Pseudomonadota</taxon>
        <taxon>Gammaproteobacteria</taxon>
        <taxon>Lysobacterales</taxon>
        <taxon>Lysobacteraceae</taxon>
        <taxon>Luteimonas</taxon>
    </lineage>
</organism>
<feature type="signal peptide" evidence="2">
    <location>
        <begin position="1"/>
        <end position="25"/>
    </location>
</feature>
<dbReference type="SUPFAM" id="SSF81901">
    <property type="entry name" value="HCP-like"/>
    <property type="match status" value="1"/>
</dbReference>
<evidence type="ECO:0000313" key="3">
    <source>
        <dbReference type="EMBL" id="TYT25156.1"/>
    </source>
</evidence>
<keyword evidence="4" id="KW-1185">Reference proteome</keyword>
<name>A0A5D4XKH2_9GAMM</name>
<reference evidence="3 4" key="1">
    <citation type="submission" date="2019-08" db="EMBL/GenBank/DDBJ databases">
        <title>Luteimonas viscosus sp. nov., isolated from soil of a sunflower field.</title>
        <authorList>
            <person name="Jianli Z."/>
            <person name="Ying Z."/>
        </authorList>
    </citation>
    <scope>NUCLEOTIDE SEQUENCE [LARGE SCALE GENOMIC DNA]</scope>
    <source>
        <strain evidence="3 4">XBU10</strain>
    </source>
</reference>
<dbReference type="InterPro" id="IPR011990">
    <property type="entry name" value="TPR-like_helical_dom_sf"/>
</dbReference>
<dbReference type="OrthoDB" id="7063913at2"/>
<accession>A0A5D4XKH2</accession>
<evidence type="ECO:0000256" key="1">
    <source>
        <dbReference type="SAM" id="MobiDB-lite"/>
    </source>
</evidence>
<evidence type="ECO:0000256" key="2">
    <source>
        <dbReference type="SAM" id="SignalP"/>
    </source>
</evidence>
<keyword evidence="2" id="KW-0732">Signal</keyword>
<protein>
    <submittedName>
        <fullName evidence="3">Sel1 repeat family protein</fullName>
    </submittedName>
</protein>
<gene>
    <name evidence="3" type="ORF">FZO89_02075</name>
</gene>
<dbReference type="Proteomes" id="UP000324973">
    <property type="component" value="Unassembled WGS sequence"/>
</dbReference>
<comment type="caution">
    <text evidence="3">The sequence shown here is derived from an EMBL/GenBank/DDBJ whole genome shotgun (WGS) entry which is preliminary data.</text>
</comment>
<sequence length="275" mass="30758">MKKMIRSIRFQIAIAAVLAAPAAWAQQAPLPPDPTEDRLMINAGFLSAHPDLRYRLLGLEDMRAGREADALRFFMRASYYADKPSQGMVAEMFWNGQGVEERDPAKAYAWMDLAAERGYEGFVALRERYWASLDEAQRQSALEHGQEIYAKYGDDAAQPRLTTAIRRGRNRITGSRVGAVGSLQIYVPGPAGFEQIDGSKFFDEKYWDPEQYMAWHDAIWMKPRVGKVTVGEIRAANDAPIDATSRIPHTAPLIDATEPATPERDEQGLGAEPLK</sequence>